<organism evidence="1 2">
    <name type="scientific">Hevea brasiliensis</name>
    <name type="common">Para rubber tree</name>
    <name type="synonym">Siphonia brasiliensis</name>
    <dbReference type="NCBI Taxonomy" id="3981"/>
    <lineage>
        <taxon>Eukaryota</taxon>
        <taxon>Viridiplantae</taxon>
        <taxon>Streptophyta</taxon>
        <taxon>Embryophyta</taxon>
        <taxon>Tracheophyta</taxon>
        <taxon>Spermatophyta</taxon>
        <taxon>Magnoliopsida</taxon>
        <taxon>eudicotyledons</taxon>
        <taxon>Gunneridae</taxon>
        <taxon>Pentapetalae</taxon>
        <taxon>rosids</taxon>
        <taxon>fabids</taxon>
        <taxon>Malpighiales</taxon>
        <taxon>Euphorbiaceae</taxon>
        <taxon>Crotonoideae</taxon>
        <taxon>Micrandreae</taxon>
        <taxon>Hevea</taxon>
    </lineage>
</organism>
<protein>
    <submittedName>
        <fullName evidence="1">Uncharacterized protein</fullName>
    </submittedName>
</protein>
<evidence type="ECO:0000313" key="1">
    <source>
        <dbReference type="EMBL" id="KAJ9168455.1"/>
    </source>
</evidence>
<evidence type="ECO:0000313" key="2">
    <source>
        <dbReference type="Proteomes" id="UP001174677"/>
    </source>
</evidence>
<sequence length="87" mass="10279">GGKITLTPLMEEEHIIDVMPIVSQNNSKHFIQMIRKNPINFQSYNFIHKMATQFVIHFNFHKNHLRCFSINNNPSYTIQSIFNSFKP</sequence>
<name>A0ABQ9LML8_HEVBR</name>
<accession>A0ABQ9LML8</accession>
<comment type="caution">
    <text evidence="1">The sequence shown here is derived from an EMBL/GenBank/DDBJ whole genome shotgun (WGS) entry which is preliminary data.</text>
</comment>
<reference evidence="1" key="1">
    <citation type="journal article" date="2023" name="Plant Biotechnol. J.">
        <title>Chromosome-level wild Hevea brasiliensis genome provides new tools for genomic-assisted breeding and valuable loci to elevate rubber yield.</title>
        <authorList>
            <person name="Cheng H."/>
            <person name="Song X."/>
            <person name="Hu Y."/>
            <person name="Wu T."/>
            <person name="Yang Q."/>
            <person name="An Z."/>
            <person name="Feng S."/>
            <person name="Deng Z."/>
            <person name="Wu W."/>
            <person name="Zeng X."/>
            <person name="Tu M."/>
            <person name="Wang X."/>
            <person name="Huang H."/>
        </authorList>
    </citation>
    <scope>NUCLEOTIDE SEQUENCE</scope>
    <source>
        <strain evidence="1">MT/VB/25A 57/8</strain>
    </source>
</reference>
<dbReference type="EMBL" id="JARPOI010000011">
    <property type="protein sequence ID" value="KAJ9168455.1"/>
    <property type="molecule type" value="Genomic_DNA"/>
</dbReference>
<keyword evidence="2" id="KW-1185">Reference proteome</keyword>
<proteinExistence type="predicted"/>
<feature type="non-terminal residue" evidence="1">
    <location>
        <position position="1"/>
    </location>
</feature>
<dbReference type="Proteomes" id="UP001174677">
    <property type="component" value="Chromosome 11"/>
</dbReference>
<gene>
    <name evidence="1" type="ORF">P3X46_019976</name>
</gene>